<keyword evidence="3" id="KW-1185">Reference proteome</keyword>
<dbReference type="Proteomes" id="UP000694865">
    <property type="component" value="Unplaced"/>
</dbReference>
<dbReference type="GeneID" id="102801233"/>
<proteinExistence type="predicted"/>
<feature type="chain" id="PRO_5046494837" evidence="1">
    <location>
        <begin position="22"/>
        <end position="431"/>
    </location>
</feature>
<dbReference type="InterPro" id="IPR018849">
    <property type="entry name" value="Urb2/Npa2_C"/>
</dbReference>
<dbReference type="PANTHER" id="PTHR15682:SF2">
    <property type="entry name" value="UNHEALTHY RIBOSOME BIOGENESIS PROTEIN 2 HOMOLOG"/>
    <property type="match status" value="1"/>
</dbReference>
<dbReference type="PANTHER" id="PTHR15682">
    <property type="entry name" value="UNHEALTHY RIBOSOME BIOGENESIS PROTEIN 2 HOMOLOG"/>
    <property type="match status" value="1"/>
</dbReference>
<gene>
    <name evidence="4" type="primary">LOC102801233</name>
</gene>
<keyword evidence="1" id="KW-0732">Signal</keyword>
<reference evidence="4" key="1">
    <citation type="submission" date="2025-08" db="UniProtKB">
        <authorList>
            <consortium name="RefSeq"/>
        </authorList>
    </citation>
    <scope>IDENTIFICATION</scope>
    <source>
        <tissue evidence="4">Testes</tissue>
    </source>
</reference>
<feature type="domain" description="Nucleolar 27S pre-rRNA processing Urb2/Npa2 C-terminal" evidence="2">
    <location>
        <begin position="236"/>
        <end position="430"/>
    </location>
</feature>
<accession>A0ABM0N138</accession>
<organism evidence="3 4">
    <name type="scientific">Saccoglossus kowalevskii</name>
    <name type="common">Acorn worm</name>
    <dbReference type="NCBI Taxonomy" id="10224"/>
    <lineage>
        <taxon>Eukaryota</taxon>
        <taxon>Metazoa</taxon>
        <taxon>Hemichordata</taxon>
        <taxon>Enteropneusta</taxon>
        <taxon>Harrimaniidae</taxon>
        <taxon>Saccoglossus</taxon>
    </lineage>
</organism>
<evidence type="ECO:0000259" key="2">
    <source>
        <dbReference type="Pfam" id="PF10441"/>
    </source>
</evidence>
<sequence>MVTPNLAVICVLLEDILGLSGKVPNQSMPTLLEHQQIISTQLQGVIATISKKGLLSMLSTEPITIRVMTLILKLKLKISVAMESEEWEAMFDPVFRHAIQYFAKCDLVSNYLLSHDYIRFLCTVLQGFDLLSNVLPKNFILIAWNTLKTVIQHSKGDNVIEFSQALLKHTTSEDLIAVFQLSHDMNISSLLPVLHMFKLLLDSSDQLEVTKEIVPVITVNIVTSLQQNNEDQTTLLMLQVLNQIVQKRLLEPRMVLFVLHGCLSVLDINTASVQTVCLSEATIYTALSTILYSMLNNYSKVIITALPSYISCVSHLMHSVMSGSQQNDCAIEELNRCAQDLERLLASLSRNKIDVCRMAPFIVTEYINQLQKYTVDPLIKATLTPGIHCLLQLCDRNGLALLYTTLPDDLKEVFKSFHSEFNKYYKYKGKV</sequence>
<dbReference type="RefSeq" id="XP_006825979.1">
    <property type="nucleotide sequence ID" value="XM_006825916.1"/>
</dbReference>
<evidence type="ECO:0000256" key="1">
    <source>
        <dbReference type="SAM" id="SignalP"/>
    </source>
</evidence>
<dbReference type="Pfam" id="PF10441">
    <property type="entry name" value="Urb2"/>
    <property type="match status" value="1"/>
</dbReference>
<name>A0ABM0N138_SACKO</name>
<evidence type="ECO:0000313" key="4">
    <source>
        <dbReference type="RefSeq" id="XP_006825979.1"/>
    </source>
</evidence>
<dbReference type="InterPro" id="IPR052609">
    <property type="entry name" value="Ribosome_Biogenesis_Reg"/>
</dbReference>
<feature type="signal peptide" evidence="1">
    <location>
        <begin position="1"/>
        <end position="21"/>
    </location>
</feature>
<evidence type="ECO:0000313" key="3">
    <source>
        <dbReference type="Proteomes" id="UP000694865"/>
    </source>
</evidence>
<protein>
    <submittedName>
        <fullName evidence="4">Uncharacterized protein LOC102801233</fullName>
    </submittedName>
</protein>